<evidence type="ECO:0000256" key="1">
    <source>
        <dbReference type="ARBA" id="ARBA00004651"/>
    </source>
</evidence>
<dbReference type="SMART" id="SM00304">
    <property type="entry name" value="HAMP"/>
    <property type="match status" value="1"/>
</dbReference>
<keyword evidence="3" id="KW-0472">Membrane</keyword>
<dbReference type="PANTHER" id="PTHR43081">
    <property type="entry name" value="ADENYLATE CYCLASE, TERMINAL-DIFFERENTIATION SPECIFIC-RELATED"/>
    <property type="match status" value="1"/>
</dbReference>
<dbReference type="InterPro" id="IPR029787">
    <property type="entry name" value="Nucleotide_cyclase"/>
</dbReference>
<protein>
    <submittedName>
        <fullName evidence="6">Unannotated protein</fullName>
    </submittedName>
</protein>
<evidence type="ECO:0000259" key="5">
    <source>
        <dbReference type="PROSITE" id="PS50885"/>
    </source>
</evidence>
<dbReference type="GO" id="GO:0005886">
    <property type="term" value="C:plasma membrane"/>
    <property type="evidence" value="ECO:0007669"/>
    <property type="project" value="UniProtKB-SubCell"/>
</dbReference>
<dbReference type="PROSITE" id="PS50125">
    <property type="entry name" value="GUANYLATE_CYCLASE_2"/>
    <property type="match status" value="1"/>
</dbReference>
<evidence type="ECO:0000259" key="4">
    <source>
        <dbReference type="PROSITE" id="PS50125"/>
    </source>
</evidence>
<feature type="domain" description="HAMP" evidence="5">
    <location>
        <begin position="19"/>
        <end position="71"/>
    </location>
</feature>
<dbReference type="GO" id="GO:0035556">
    <property type="term" value="P:intracellular signal transduction"/>
    <property type="evidence" value="ECO:0007669"/>
    <property type="project" value="InterPro"/>
</dbReference>
<dbReference type="Gene3D" id="3.30.70.1230">
    <property type="entry name" value="Nucleotide cyclase"/>
    <property type="match status" value="1"/>
</dbReference>
<dbReference type="InterPro" id="IPR001054">
    <property type="entry name" value="A/G_cyclase"/>
</dbReference>
<evidence type="ECO:0000256" key="3">
    <source>
        <dbReference type="ARBA" id="ARBA00023136"/>
    </source>
</evidence>
<dbReference type="InterPro" id="IPR050697">
    <property type="entry name" value="Adenylyl/Guanylyl_Cyclase_3/4"/>
</dbReference>
<evidence type="ECO:0000313" key="6">
    <source>
        <dbReference type="EMBL" id="CAB4722453.1"/>
    </source>
</evidence>
<proteinExistence type="predicted"/>
<evidence type="ECO:0000256" key="2">
    <source>
        <dbReference type="ARBA" id="ARBA00022475"/>
    </source>
</evidence>
<sequence length="295" mass="31230">MALVVGLLLSRELTVLLSSSITRPIADVRGQLARVRAGDYTARVPLLSSDELGELGHDFNRMASGLAEREELRDAFGTYVDKQVVELILSGRFPQEGVEVDVSILFCDVRDFTAYAESHDAREVIATLNALFAEIVPVVEAYGGHVDKFLGDGLLAVFGAPEVQPDHADRAVDAARMLVDVVALGTSGLRVAAGVNSGRVVAGPLGGAGRLNFSVIGDAVNIAARVEAATRRTGDDVLITAATRDLLRRPAALVSRGDLPLKGKSVPLELFALERVEVDDLVGRPTPSGAAELLD</sequence>
<dbReference type="CDD" id="cd06225">
    <property type="entry name" value="HAMP"/>
    <property type="match status" value="1"/>
</dbReference>
<dbReference type="SUPFAM" id="SSF158472">
    <property type="entry name" value="HAMP domain-like"/>
    <property type="match status" value="1"/>
</dbReference>
<dbReference type="Gene3D" id="6.10.340.10">
    <property type="match status" value="1"/>
</dbReference>
<dbReference type="CDD" id="cd07302">
    <property type="entry name" value="CHD"/>
    <property type="match status" value="1"/>
</dbReference>
<dbReference type="SMART" id="SM00044">
    <property type="entry name" value="CYCc"/>
    <property type="match status" value="1"/>
</dbReference>
<comment type="subcellular location">
    <subcellularLocation>
        <location evidence="1">Cell membrane</location>
        <topology evidence="1">Multi-pass membrane protein</topology>
    </subcellularLocation>
</comment>
<name>A0A6J6RJP6_9ZZZZ</name>
<dbReference type="Pfam" id="PF00672">
    <property type="entry name" value="HAMP"/>
    <property type="match status" value="1"/>
</dbReference>
<reference evidence="6" key="1">
    <citation type="submission" date="2020-05" db="EMBL/GenBank/DDBJ databases">
        <authorList>
            <person name="Chiriac C."/>
            <person name="Salcher M."/>
            <person name="Ghai R."/>
            <person name="Kavagutti S V."/>
        </authorList>
    </citation>
    <scope>NUCLEOTIDE SEQUENCE</scope>
</reference>
<dbReference type="PROSITE" id="PS50885">
    <property type="entry name" value="HAMP"/>
    <property type="match status" value="1"/>
</dbReference>
<dbReference type="EMBL" id="CAEZXR010000279">
    <property type="protein sequence ID" value="CAB4722453.1"/>
    <property type="molecule type" value="Genomic_DNA"/>
</dbReference>
<dbReference type="PANTHER" id="PTHR43081:SF17">
    <property type="entry name" value="BLL5647 PROTEIN"/>
    <property type="match status" value="1"/>
</dbReference>
<dbReference type="AlphaFoldDB" id="A0A6J6RJP6"/>
<gene>
    <name evidence="6" type="ORF">UFOPK2579_02078</name>
</gene>
<feature type="domain" description="Guanylate cyclase" evidence="4">
    <location>
        <begin position="103"/>
        <end position="227"/>
    </location>
</feature>
<dbReference type="Pfam" id="PF00211">
    <property type="entry name" value="Guanylate_cyc"/>
    <property type="match status" value="1"/>
</dbReference>
<organism evidence="6">
    <name type="scientific">freshwater metagenome</name>
    <dbReference type="NCBI Taxonomy" id="449393"/>
    <lineage>
        <taxon>unclassified sequences</taxon>
        <taxon>metagenomes</taxon>
        <taxon>ecological metagenomes</taxon>
    </lineage>
</organism>
<accession>A0A6J6RJP6</accession>
<keyword evidence="2" id="KW-1003">Cell membrane</keyword>
<dbReference type="SUPFAM" id="SSF55073">
    <property type="entry name" value="Nucleotide cyclase"/>
    <property type="match status" value="1"/>
</dbReference>
<dbReference type="InterPro" id="IPR003660">
    <property type="entry name" value="HAMP_dom"/>
</dbReference>
<dbReference type="GO" id="GO:0006171">
    <property type="term" value="P:cAMP biosynthetic process"/>
    <property type="evidence" value="ECO:0007669"/>
    <property type="project" value="TreeGrafter"/>
</dbReference>